<keyword evidence="2 4" id="KW-0732">Signal</keyword>
<evidence type="ECO:0000259" key="5">
    <source>
        <dbReference type="Pfam" id="PF00234"/>
    </source>
</evidence>
<dbReference type="Gene3D" id="1.10.110.10">
    <property type="entry name" value="Plant lipid-transfer and hydrophobic proteins"/>
    <property type="match status" value="1"/>
</dbReference>
<dbReference type="EMBL" id="CM001220">
    <property type="protein sequence ID" value="AES87497.1"/>
    <property type="molecule type" value="Genomic_DNA"/>
</dbReference>
<organism evidence="6 9">
    <name type="scientific">Medicago truncatula</name>
    <name type="common">Barrel medic</name>
    <name type="synonym">Medicago tribuloides</name>
    <dbReference type="NCBI Taxonomy" id="3880"/>
    <lineage>
        <taxon>Eukaryota</taxon>
        <taxon>Viridiplantae</taxon>
        <taxon>Streptophyta</taxon>
        <taxon>Embryophyta</taxon>
        <taxon>Tracheophyta</taxon>
        <taxon>Spermatophyta</taxon>
        <taxon>Magnoliopsida</taxon>
        <taxon>eudicotyledons</taxon>
        <taxon>Gunneridae</taxon>
        <taxon>Pentapetalae</taxon>
        <taxon>rosids</taxon>
        <taxon>fabids</taxon>
        <taxon>Fabales</taxon>
        <taxon>Fabaceae</taxon>
        <taxon>Papilionoideae</taxon>
        <taxon>50 kb inversion clade</taxon>
        <taxon>NPAAA clade</taxon>
        <taxon>Hologalegina</taxon>
        <taxon>IRL clade</taxon>
        <taxon>Trifolieae</taxon>
        <taxon>Medicago</taxon>
    </lineage>
</organism>
<dbReference type="PRINTS" id="PR00382">
    <property type="entry name" value="LIPIDTRNSFER"/>
</dbReference>
<dbReference type="KEGG" id="mtr:11424399"/>
<dbReference type="Pfam" id="PF00234">
    <property type="entry name" value="Tryp_alpha_amyl"/>
    <property type="match status" value="1"/>
</dbReference>
<dbReference type="Proteomes" id="UP000265566">
    <property type="component" value="Chromosome 4"/>
</dbReference>
<comment type="similarity">
    <text evidence="1">Belongs to the plant LTP family.</text>
</comment>
<keyword evidence="9" id="KW-1185">Reference proteome</keyword>
<dbReference type="PANTHER" id="PTHR33076">
    <property type="entry name" value="NON-SPECIFIC LIPID-TRANSFER PROTEIN 2-RELATED"/>
    <property type="match status" value="1"/>
</dbReference>
<protein>
    <submittedName>
        <fullName evidence="6 7">Lipid transfer protein</fullName>
    </submittedName>
</protein>
<dbReference type="CDD" id="cd01960">
    <property type="entry name" value="nsLTP1"/>
    <property type="match status" value="1"/>
</dbReference>
<dbReference type="SUPFAM" id="SSF47699">
    <property type="entry name" value="Bifunctional inhibitor/lipid-transfer protein/seed storage 2S albumin"/>
    <property type="match status" value="1"/>
</dbReference>
<evidence type="ECO:0000313" key="8">
    <source>
        <dbReference type="EnsemblPlants" id="AES87497"/>
    </source>
</evidence>
<proteinExistence type="inferred from homology"/>
<dbReference type="EMBL" id="PSQE01000004">
    <property type="protein sequence ID" value="RHN59404.1"/>
    <property type="molecule type" value="Genomic_DNA"/>
</dbReference>
<feature type="domain" description="Bifunctional inhibitor/plant lipid transfer protein/seed storage helical" evidence="5">
    <location>
        <begin position="20"/>
        <end position="100"/>
    </location>
</feature>
<evidence type="ECO:0000256" key="2">
    <source>
        <dbReference type="ARBA" id="ARBA00022729"/>
    </source>
</evidence>
<evidence type="ECO:0000313" key="7">
    <source>
        <dbReference type="EMBL" id="RHN59404.1"/>
    </source>
</evidence>
<dbReference type="EnsemblPlants" id="AES87497">
    <property type="protein sequence ID" value="AES87497"/>
    <property type="gene ID" value="MTR_4g028250"/>
</dbReference>
<dbReference type="Proteomes" id="UP000002051">
    <property type="component" value="Chromosome 4"/>
</dbReference>
<dbReference type="PaxDb" id="3880-AES87497"/>
<reference evidence="6 9" key="2">
    <citation type="journal article" date="2014" name="BMC Genomics">
        <title>An improved genome release (version Mt4.0) for the model legume Medicago truncatula.</title>
        <authorList>
            <person name="Tang H."/>
            <person name="Krishnakumar V."/>
            <person name="Bidwell S."/>
            <person name="Rosen B."/>
            <person name="Chan A."/>
            <person name="Zhou S."/>
            <person name="Gentzbittel L."/>
            <person name="Childs K.L."/>
            <person name="Yandell M."/>
            <person name="Gundlach H."/>
            <person name="Mayer K.F."/>
            <person name="Schwartz D.C."/>
            <person name="Town C.D."/>
        </authorList>
    </citation>
    <scope>GENOME REANNOTATION</scope>
    <source>
        <strain evidence="8 9">cv. Jemalong A17</strain>
    </source>
</reference>
<accession>G7JIC1</accession>
<evidence type="ECO:0000256" key="3">
    <source>
        <dbReference type="ARBA" id="ARBA00023157"/>
    </source>
</evidence>
<dbReference type="InterPro" id="IPR036312">
    <property type="entry name" value="Bifun_inhib/LTP/seed_sf"/>
</dbReference>
<name>G7JIC1_MEDTR</name>
<evidence type="ECO:0000313" key="6">
    <source>
        <dbReference type="EMBL" id="AES87497.1"/>
    </source>
</evidence>
<keyword evidence="3" id="KW-1015">Disulfide bond</keyword>
<reference evidence="8" key="3">
    <citation type="submission" date="2015-04" db="UniProtKB">
        <authorList>
            <consortium name="EnsemblPlants"/>
        </authorList>
    </citation>
    <scope>IDENTIFICATION</scope>
    <source>
        <strain evidence="8">cv. Jemalong A17</strain>
    </source>
</reference>
<dbReference type="HOGENOM" id="CLU_128423_0_0_1"/>
<gene>
    <name evidence="8" type="primary">11424399</name>
    <name evidence="6" type="ordered locus">MTR_4g028250</name>
    <name evidence="7" type="ORF">MtrunA17_Chr4g0012921</name>
</gene>
<reference evidence="7" key="4">
    <citation type="journal article" date="2018" name="Nat. Plants">
        <title>Whole-genome landscape of Medicago truncatula symbiotic genes.</title>
        <authorList>
            <person name="Pecrix Y."/>
            <person name="Gamas P."/>
            <person name="Carrere S."/>
        </authorList>
    </citation>
    <scope>NUCLEOTIDE SEQUENCE</scope>
    <source>
        <tissue evidence="7">Leaves</tissue>
    </source>
</reference>
<dbReference type="InterPro" id="IPR000528">
    <property type="entry name" value="Plant_nsLTP"/>
</dbReference>
<reference evidence="6 9" key="1">
    <citation type="journal article" date="2011" name="Nature">
        <title>The Medicago genome provides insight into the evolution of rhizobial symbioses.</title>
        <authorList>
            <person name="Young N.D."/>
            <person name="Debelle F."/>
            <person name="Oldroyd G.E."/>
            <person name="Geurts R."/>
            <person name="Cannon S.B."/>
            <person name="Udvardi M.K."/>
            <person name="Benedito V.A."/>
            <person name="Mayer K.F."/>
            <person name="Gouzy J."/>
            <person name="Schoof H."/>
            <person name="Van de Peer Y."/>
            <person name="Proost S."/>
            <person name="Cook D.R."/>
            <person name="Meyers B.C."/>
            <person name="Spannagl M."/>
            <person name="Cheung F."/>
            <person name="De Mita S."/>
            <person name="Krishnakumar V."/>
            <person name="Gundlach H."/>
            <person name="Zhou S."/>
            <person name="Mudge J."/>
            <person name="Bharti A.K."/>
            <person name="Murray J.D."/>
            <person name="Naoumkina M.A."/>
            <person name="Rosen B."/>
            <person name="Silverstein K.A."/>
            <person name="Tang H."/>
            <person name="Rombauts S."/>
            <person name="Zhao P.X."/>
            <person name="Zhou P."/>
            <person name="Barbe V."/>
            <person name="Bardou P."/>
            <person name="Bechner M."/>
            <person name="Bellec A."/>
            <person name="Berger A."/>
            <person name="Berges H."/>
            <person name="Bidwell S."/>
            <person name="Bisseling T."/>
            <person name="Choisne N."/>
            <person name="Couloux A."/>
            <person name="Denny R."/>
            <person name="Deshpande S."/>
            <person name="Dai X."/>
            <person name="Doyle J.J."/>
            <person name="Dudez A.M."/>
            <person name="Farmer A.D."/>
            <person name="Fouteau S."/>
            <person name="Franken C."/>
            <person name="Gibelin C."/>
            <person name="Gish J."/>
            <person name="Goldstein S."/>
            <person name="Gonzalez A.J."/>
            <person name="Green P.J."/>
            <person name="Hallab A."/>
            <person name="Hartog M."/>
            <person name="Hua A."/>
            <person name="Humphray S.J."/>
            <person name="Jeong D.H."/>
            <person name="Jing Y."/>
            <person name="Jocker A."/>
            <person name="Kenton S.M."/>
            <person name="Kim D.J."/>
            <person name="Klee K."/>
            <person name="Lai H."/>
            <person name="Lang C."/>
            <person name="Lin S."/>
            <person name="Macmil S.L."/>
            <person name="Magdelenat G."/>
            <person name="Matthews L."/>
            <person name="McCorrison J."/>
            <person name="Monaghan E.L."/>
            <person name="Mun J.H."/>
            <person name="Najar F.Z."/>
            <person name="Nicholson C."/>
            <person name="Noirot C."/>
            <person name="O'Bleness M."/>
            <person name="Paule C.R."/>
            <person name="Poulain J."/>
            <person name="Prion F."/>
            <person name="Qin B."/>
            <person name="Qu C."/>
            <person name="Retzel E.F."/>
            <person name="Riddle C."/>
            <person name="Sallet E."/>
            <person name="Samain S."/>
            <person name="Samson N."/>
            <person name="Sanders I."/>
            <person name="Saurat O."/>
            <person name="Scarpelli C."/>
            <person name="Schiex T."/>
            <person name="Segurens B."/>
            <person name="Severin A.J."/>
            <person name="Sherrier D.J."/>
            <person name="Shi R."/>
            <person name="Sims S."/>
            <person name="Singer S.R."/>
            <person name="Sinharoy S."/>
            <person name="Sterck L."/>
            <person name="Viollet A."/>
            <person name="Wang B.B."/>
            <person name="Wang K."/>
            <person name="Wang M."/>
            <person name="Wang X."/>
            <person name="Warfsmann J."/>
            <person name="Weissenbach J."/>
            <person name="White D.D."/>
            <person name="White J.D."/>
            <person name="Wiley G.B."/>
            <person name="Wincker P."/>
            <person name="Xing Y."/>
            <person name="Yang L."/>
            <person name="Yao Z."/>
            <person name="Ying F."/>
            <person name="Zhai J."/>
            <person name="Zhou L."/>
            <person name="Zuber A."/>
            <person name="Denarie J."/>
            <person name="Dixon R.A."/>
            <person name="May G.D."/>
            <person name="Schwartz D.C."/>
            <person name="Rogers J."/>
            <person name="Quetier F."/>
            <person name="Town C.D."/>
            <person name="Roe B.A."/>
        </authorList>
    </citation>
    <scope>NUCLEOTIDE SEQUENCE [LARGE SCALE GENOMIC DNA]</scope>
    <source>
        <strain evidence="6">A17</strain>
        <strain evidence="8 9">cv. Jemalong A17</strain>
    </source>
</reference>
<feature type="chain" id="PRO_5014572927" evidence="4">
    <location>
        <begin position="24"/>
        <end position="118"/>
    </location>
</feature>
<sequence>MTNMKVACMAIVMCMMVVSTTQAPVRPICDLVKITLADCLDYLTGGVKDPSSLCCDGVKELSTRANTTAIRQKACNRAKDIAMHTSNFNNLRGSGLGLRCSTLLPFPISSNADCTRVR</sequence>
<dbReference type="AlphaFoldDB" id="G7JIC1"/>
<feature type="signal peptide" evidence="4">
    <location>
        <begin position="1"/>
        <end position="23"/>
    </location>
</feature>
<dbReference type="GO" id="GO:0008289">
    <property type="term" value="F:lipid binding"/>
    <property type="evidence" value="ECO:0007669"/>
    <property type="project" value="InterPro"/>
</dbReference>
<evidence type="ECO:0000313" key="9">
    <source>
        <dbReference type="Proteomes" id="UP000002051"/>
    </source>
</evidence>
<dbReference type="GO" id="GO:0006869">
    <property type="term" value="P:lipid transport"/>
    <property type="evidence" value="ECO:0007669"/>
    <property type="project" value="InterPro"/>
</dbReference>
<evidence type="ECO:0000256" key="1">
    <source>
        <dbReference type="ARBA" id="ARBA00009748"/>
    </source>
</evidence>
<dbReference type="InterPro" id="IPR016140">
    <property type="entry name" value="Bifunc_inhib/LTP/seed_store"/>
</dbReference>
<dbReference type="OrthoDB" id="1862539at2759"/>
<dbReference type="STRING" id="3880.G7JIC1"/>
<evidence type="ECO:0000256" key="4">
    <source>
        <dbReference type="SAM" id="SignalP"/>
    </source>
</evidence>
<dbReference type="Gramene" id="rna21430">
    <property type="protein sequence ID" value="RHN59404.1"/>
    <property type="gene ID" value="gene21430"/>
</dbReference>